<dbReference type="Proteomes" id="UP000177097">
    <property type="component" value="Unassembled WGS sequence"/>
</dbReference>
<evidence type="ECO:0000313" key="2">
    <source>
        <dbReference type="Proteomes" id="UP000177097"/>
    </source>
</evidence>
<organism evidence="1 2">
    <name type="scientific">Candidatus Uhrbacteria bacterium RIFCSPHIGHO2_02_FULL_53_13</name>
    <dbReference type="NCBI Taxonomy" id="1802389"/>
    <lineage>
        <taxon>Bacteria</taxon>
        <taxon>Candidatus Uhriibacteriota</taxon>
    </lineage>
</organism>
<dbReference type="STRING" id="1802389.A3C17_03630"/>
<comment type="caution">
    <text evidence="1">The sequence shown here is derived from an EMBL/GenBank/DDBJ whole genome shotgun (WGS) entry which is preliminary data.</text>
</comment>
<evidence type="ECO:0000313" key="1">
    <source>
        <dbReference type="EMBL" id="OGL71454.1"/>
    </source>
</evidence>
<dbReference type="AlphaFoldDB" id="A0A1F7U101"/>
<reference evidence="1 2" key="1">
    <citation type="journal article" date="2016" name="Nat. Commun.">
        <title>Thousands of microbial genomes shed light on interconnected biogeochemical processes in an aquifer system.</title>
        <authorList>
            <person name="Anantharaman K."/>
            <person name="Brown C.T."/>
            <person name="Hug L.A."/>
            <person name="Sharon I."/>
            <person name="Castelle C.J."/>
            <person name="Probst A.J."/>
            <person name="Thomas B.C."/>
            <person name="Singh A."/>
            <person name="Wilkins M.J."/>
            <person name="Karaoz U."/>
            <person name="Brodie E.L."/>
            <person name="Williams K.H."/>
            <person name="Hubbard S.S."/>
            <person name="Banfield J.F."/>
        </authorList>
    </citation>
    <scope>NUCLEOTIDE SEQUENCE [LARGE SCALE GENOMIC DNA]</scope>
</reference>
<dbReference type="EMBL" id="MGDX01000012">
    <property type="protein sequence ID" value="OGL71454.1"/>
    <property type="molecule type" value="Genomic_DNA"/>
</dbReference>
<sequence>MSTTINVENTEVDRSFVHGDAASSWKWHDKAVRIVNETQGRTIDVEQIKGLVVEDPNAKGVFYFATLATDKLETEVFNGIYRFDSSNLNWERLYKQTSPIDDPEAVYLVAGIENGSLLIKKLPYESEILCASLFNESLGAPRSLVRMPLDAPYSKLAPVDVTQDMQYAAKQYATGCNETL</sequence>
<protein>
    <submittedName>
        <fullName evidence="1">Uncharacterized protein</fullName>
    </submittedName>
</protein>
<accession>A0A1F7U101</accession>
<name>A0A1F7U101_9BACT</name>
<proteinExistence type="predicted"/>
<gene>
    <name evidence="1" type="ORF">A3C17_03630</name>
</gene>